<comment type="caution">
    <text evidence="2">The sequence shown here is derived from an EMBL/GenBank/DDBJ whole genome shotgun (WGS) entry which is preliminary data.</text>
</comment>
<accession>A0A9W9DML8</accession>
<reference evidence="2" key="1">
    <citation type="submission" date="2022-08" db="EMBL/GenBank/DDBJ databases">
        <title>A Global Phylogenomic Analysis of the Shiitake Genus Lentinula.</title>
        <authorList>
            <consortium name="DOE Joint Genome Institute"/>
            <person name="Sierra-Patev S."/>
            <person name="Min B."/>
            <person name="Naranjo-Ortiz M."/>
            <person name="Looney B."/>
            <person name="Konkel Z."/>
            <person name="Slot J.C."/>
            <person name="Sakamoto Y."/>
            <person name="Steenwyk J.L."/>
            <person name="Rokas A."/>
            <person name="Carro J."/>
            <person name="Camarero S."/>
            <person name="Ferreira P."/>
            <person name="Molpeceres G."/>
            <person name="Ruiz-Duenas F.J."/>
            <person name="Serrano A."/>
            <person name="Henrissat B."/>
            <person name="Drula E."/>
            <person name="Hughes K.W."/>
            <person name="Mata J.L."/>
            <person name="Ishikawa N.K."/>
            <person name="Vargas-Isla R."/>
            <person name="Ushijima S."/>
            <person name="Smith C.A."/>
            <person name="Ahrendt S."/>
            <person name="Andreopoulos W."/>
            <person name="He G."/>
            <person name="Labutti K."/>
            <person name="Lipzen A."/>
            <person name="Ng V."/>
            <person name="Riley R."/>
            <person name="Sandor L."/>
            <person name="Barry K."/>
            <person name="Martinez A.T."/>
            <person name="Xiao Y."/>
            <person name="Gibbons J.G."/>
            <person name="Terashima K."/>
            <person name="Grigoriev I.V."/>
            <person name="Hibbett D.S."/>
        </authorList>
    </citation>
    <scope>NUCLEOTIDE SEQUENCE</scope>
    <source>
        <strain evidence="2">JLM2183</strain>
    </source>
</reference>
<sequence>MEPTPHHRFTFPPFPAAPNDVSIVSFEDFQEGGIQIQDVGHEGLEVDALNIPTVVISKKHAGDYCKTNSQRKEHVQASQRSSQNSTSSNLHQRPIWIQQWEDSGTRKSGEIYNQNENRADRIHQATRSFNTGRIWPQTDKHVREQWDQFQLYIGILNIMPIWRPKQAARELEGGGDVDNDFEDDEDSFLPLETANEPNEMAREVDMSTERGEQSFYPKKRPRPRPPYENYNKAPVLVDGKEEIDQLIQESKARKADRLNEFLNDPKGRIQVYLSSYMRKQGFHYVDRNLTLLPFLIRAYINFLIKEQVFSIESEPETITSLNEGLAILDVADSELPLTSQITKRLPWNDIFCGGCEELFDVKSKERELSAEAWTQKNQTLSSDVESEDNGVSSTAAATIASTSVPEQAASLELDIDTIMPTLEQDSDILETPIQNVNAASASSPRNSDEGTTLGALKTPGENELGAWGSWHAEPDKANTSAGWGEIDLDDVIDDSWGGGDVNIWAVPPPPTLFPILGPTALPLTHTSGIVEWSMRRIRSVVHPENEDALTSTSKFSGDGPSAEAVEVDLSSRLSQVVMEPWLNWENPSEEGDTASPQIKGTSRGRVVVYQKDQGVMYEYDSDVRSNAFAAALAPNDASDRDLLPAHDPLNHSITLTVEPETAKLLRVGMGLGANWVQIARQTDLRSKQEVTEMETKGVEGKAANLTVDLNASGASGVCDIRGRFWYLSDLLIVLPSYHII</sequence>
<dbReference type="EMBL" id="JAOTPV010000010">
    <property type="protein sequence ID" value="KAJ4477422.1"/>
    <property type="molecule type" value="Genomic_DNA"/>
</dbReference>
<keyword evidence="3" id="KW-1185">Reference proteome</keyword>
<evidence type="ECO:0000256" key="1">
    <source>
        <dbReference type="SAM" id="MobiDB-lite"/>
    </source>
</evidence>
<evidence type="ECO:0000313" key="2">
    <source>
        <dbReference type="EMBL" id="KAJ4477422.1"/>
    </source>
</evidence>
<name>A0A9W9DML8_9AGAR</name>
<proteinExistence type="predicted"/>
<feature type="region of interest" description="Disordered" evidence="1">
    <location>
        <begin position="203"/>
        <end position="232"/>
    </location>
</feature>
<dbReference type="Proteomes" id="UP001150266">
    <property type="component" value="Unassembled WGS sequence"/>
</dbReference>
<evidence type="ECO:0000313" key="3">
    <source>
        <dbReference type="Proteomes" id="UP001150266"/>
    </source>
</evidence>
<feature type="region of interest" description="Disordered" evidence="1">
    <location>
        <begin position="104"/>
        <end position="123"/>
    </location>
</feature>
<dbReference type="OrthoDB" id="435402at2759"/>
<feature type="region of interest" description="Disordered" evidence="1">
    <location>
        <begin position="66"/>
        <end position="95"/>
    </location>
</feature>
<protein>
    <submittedName>
        <fullName evidence="2">Uncharacterized protein</fullName>
    </submittedName>
</protein>
<feature type="compositionally biased region" description="Basic and acidic residues" evidence="1">
    <location>
        <begin position="203"/>
        <end position="212"/>
    </location>
</feature>
<organism evidence="2 3">
    <name type="scientific">Lentinula aciculospora</name>
    <dbReference type="NCBI Taxonomy" id="153920"/>
    <lineage>
        <taxon>Eukaryota</taxon>
        <taxon>Fungi</taxon>
        <taxon>Dikarya</taxon>
        <taxon>Basidiomycota</taxon>
        <taxon>Agaricomycotina</taxon>
        <taxon>Agaricomycetes</taxon>
        <taxon>Agaricomycetidae</taxon>
        <taxon>Agaricales</taxon>
        <taxon>Marasmiineae</taxon>
        <taxon>Omphalotaceae</taxon>
        <taxon>Lentinula</taxon>
    </lineage>
</organism>
<dbReference type="AlphaFoldDB" id="A0A9W9DML8"/>
<feature type="compositionally biased region" description="Low complexity" evidence="1">
    <location>
        <begin position="78"/>
        <end position="89"/>
    </location>
</feature>
<gene>
    <name evidence="2" type="ORF">J3R30DRAFT_3485746</name>
</gene>